<name>A0AB34JCC2_PRYPA</name>
<feature type="binding site" evidence="1">
    <location>
        <begin position="154"/>
        <end position="161"/>
    </location>
    <ligand>
        <name>ATP</name>
        <dbReference type="ChEBI" id="CHEBI:30616"/>
    </ligand>
</feature>
<sequence>MSLDQLQFYRALEQAECVPGSPLIACPTPSRVSMTSIATEATAATSSTIAGMSQHVHVIVRVKPPEDEEQHCLDWAGNKICMQIPDNDDDPQLKEPRTPGRGPVPSAPLTPVPKTFHFDAVYGRDSSQSEVFSHALPLIDAALRGSNSCIFAYGQTGTGKTYTMMGSSNEPGLEHYRSTVTTLKFASRARDISIHGVIGETVRTTTTEQPMDARVLELQERLARREAEIQALETIVRGREAQLRSEHEETLIEVKEAHAQELTAVKSQLLLQSEERSLATAEFAHSAAALEMEAAAREHEMRKAQLDVLQLRYQLEDAKADFQQMQDELHRANTENDALSAECARDRTALAQALSDWKADRETLAALQAELKVNRDTAKREDVQDKEREEAAARLELLEKSEQAQQELVRATHVAAEGYREMMTVQSLLAVLKDDPSVVASSAASTLKWLQGKLDEGVRRYQQAVDPFADVLAAEKKLESKATRGSVC</sequence>
<keyword evidence="2" id="KW-0175">Coiled coil</keyword>
<dbReference type="SMART" id="SM00129">
    <property type="entry name" value="KISc"/>
    <property type="match status" value="1"/>
</dbReference>
<feature type="domain" description="Kinesin motor" evidence="4">
    <location>
        <begin position="55"/>
        <end position="173"/>
    </location>
</feature>
<dbReference type="InterPro" id="IPR027640">
    <property type="entry name" value="Kinesin-like_fam"/>
</dbReference>
<keyword evidence="1" id="KW-0505">Motor protein</keyword>
<feature type="region of interest" description="Disordered" evidence="3">
    <location>
        <begin position="84"/>
        <end position="110"/>
    </location>
</feature>
<dbReference type="GO" id="GO:0000278">
    <property type="term" value="P:mitotic cell cycle"/>
    <property type="evidence" value="ECO:0007669"/>
    <property type="project" value="TreeGrafter"/>
</dbReference>
<comment type="caution">
    <text evidence="5">The sequence shown here is derived from an EMBL/GenBank/DDBJ whole genome shotgun (WGS) entry which is preliminary data.</text>
</comment>
<dbReference type="PROSITE" id="PS50067">
    <property type="entry name" value="KINESIN_MOTOR_2"/>
    <property type="match status" value="1"/>
</dbReference>
<dbReference type="InterPro" id="IPR036961">
    <property type="entry name" value="Kinesin_motor_dom_sf"/>
</dbReference>
<evidence type="ECO:0000313" key="6">
    <source>
        <dbReference type="Proteomes" id="UP001515480"/>
    </source>
</evidence>
<comment type="similarity">
    <text evidence="1">Belongs to the TRAFAC class myosin-kinesin ATPase superfamily. Kinesin family.</text>
</comment>
<keyword evidence="1" id="KW-0067">ATP-binding</keyword>
<dbReference type="InterPro" id="IPR001752">
    <property type="entry name" value="Kinesin_motor_dom"/>
</dbReference>
<dbReference type="GO" id="GO:0008017">
    <property type="term" value="F:microtubule binding"/>
    <property type="evidence" value="ECO:0007669"/>
    <property type="project" value="InterPro"/>
</dbReference>
<organism evidence="5 6">
    <name type="scientific">Prymnesium parvum</name>
    <name type="common">Toxic golden alga</name>
    <dbReference type="NCBI Taxonomy" id="97485"/>
    <lineage>
        <taxon>Eukaryota</taxon>
        <taxon>Haptista</taxon>
        <taxon>Haptophyta</taxon>
        <taxon>Prymnesiophyceae</taxon>
        <taxon>Prymnesiales</taxon>
        <taxon>Prymnesiaceae</taxon>
        <taxon>Prymnesium</taxon>
    </lineage>
</organism>
<dbReference type="Pfam" id="PF00225">
    <property type="entry name" value="Kinesin"/>
    <property type="match status" value="1"/>
</dbReference>
<dbReference type="GO" id="GO:0007018">
    <property type="term" value="P:microtubule-based movement"/>
    <property type="evidence" value="ECO:0007669"/>
    <property type="project" value="InterPro"/>
</dbReference>
<protein>
    <recommendedName>
        <fullName evidence="4">Kinesin motor domain-containing protein</fullName>
    </recommendedName>
</protein>
<dbReference type="EMBL" id="JBGBPQ010000009">
    <property type="protein sequence ID" value="KAL1519291.1"/>
    <property type="molecule type" value="Genomic_DNA"/>
</dbReference>
<evidence type="ECO:0000256" key="1">
    <source>
        <dbReference type="PROSITE-ProRule" id="PRU00283"/>
    </source>
</evidence>
<gene>
    <name evidence="5" type="ORF">AB1Y20_022818</name>
</gene>
<accession>A0AB34JCC2</accession>
<dbReference type="GO" id="GO:0005524">
    <property type="term" value="F:ATP binding"/>
    <property type="evidence" value="ECO:0007669"/>
    <property type="project" value="UniProtKB-UniRule"/>
</dbReference>
<feature type="coiled-coil region" evidence="2">
    <location>
        <begin position="287"/>
        <end position="342"/>
    </location>
</feature>
<proteinExistence type="inferred from homology"/>
<dbReference type="GO" id="GO:0003777">
    <property type="term" value="F:microtubule motor activity"/>
    <property type="evidence" value="ECO:0007669"/>
    <property type="project" value="InterPro"/>
</dbReference>
<dbReference type="GO" id="GO:0005874">
    <property type="term" value="C:microtubule"/>
    <property type="evidence" value="ECO:0007669"/>
    <property type="project" value="TreeGrafter"/>
</dbReference>
<evidence type="ECO:0000313" key="5">
    <source>
        <dbReference type="EMBL" id="KAL1519291.1"/>
    </source>
</evidence>
<dbReference type="Proteomes" id="UP001515480">
    <property type="component" value="Unassembled WGS sequence"/>
</dbReference>
<dbReference type="SUPFAM" id="SSF52540">
    <property type="entry name" value="P-loop containing nucleoside triphosphate hydrolases"/>
    <property type="match status" value="1"/>
</dbReference>
<dbReference type="PANTHER" id="PTHR47968">
    <property type="entry name" value="CENTROMERE PROTEIN E"/>
    <property type="match status" value="1"/>
</dbReference>
<evidence type="ECO:0000259" key="4">
    <source>
        <dbReference type="PROSITE" id="PS50067"/>
    </source>
</evidence>
<dbReference type="PANTHER" id="PTHR47968:SF50">
    <property type="entry name" value="KINESIN-LIKE PROTEIN"/>
    <property type="match status" value="1"/>
</dbReference>
<evidence type="ECO:0000256" key="2">
    <source>
        <dbReference type="SAM" id="Coils"/>
    </source>
</evidence>
<reference evidence="5 6" key="1">
    <citation type="journal article" date="2024" name="Science">
        <title>Giant polyketide synthase enzymes in the biosynthesis of giant marine polyether toxins.</title>
        <authorList>
            <person name="Fallon T.R."/>
            <person name="Shende V.V."/>
            <person name="Wierzbicki I.H."/>
            <person name="Pendleton A.L."/>
            <person name="Watervoot N.F."/>
            <person name="Auber R.P."/>
            <person name="Gonzalez D.J."/>
            <person name="Wisecaver J.H."/>
            <person name="Moore B.S."/>
        </authorList>
    </citation>
    <scope>NUCLEOTIDE SEQUENCE [LARGE SCALE GENOMIC DNA]</scope>
    <source>
        <strain evidence="5 6">12B1</strain>
    </source>
</reference>
<keyword evidence="1" id="KW-0547">Nucleotide-binding</keyword>
<evidence type="ECO:0000256" key="3">
    <source>
        <dbReference type="SAM" id="MobiDB-lite"/>
    </source>
</evidence>
<dbReference type="AlphaFoldDB" id="A0AB34JCC2"/>
<dbReference type="InterPro" id="IPR027417">
    <property type="entry name" value="P-loop_NTPase"/>
</dbReference>
<keyword evidence="6" id="KW-1185">Reference proteome</keyword>
<dbReference type="Gene3D" id="3.40.850.10">
    <property type="entry name" value="Kinesin motor domain"/>
    <property type="match status" value="1"/>
</dbReference>